<reference evidence="1 2" key="1">
    <citation type="journal article" date="2016" name="Genome Biol. Evol.">
        <title>Gene Family Evolution Reflects Adaptation to Soil Environmental Stressors in the Genome of the Collembolan Orchesella cincta.</title>
        <authorList>
            <person name="Faddeeva-Vakhrusheva A."/>
            <person name="Derks M.F."/>
            <person name="Anvar S.Y."/>
            <person name="Agamennone V."/>
            <person name="Suring W."/>
            <person name="Smit S."/>
            <person name="van Straalen N.M."/>
            <person name="Roelofs D."/>
        </authorList>
    </citation>
    <scope>NUCLEOTIDE SEQUENCE [LARGE SCALE GENOMIC DNA]</scope>
    <source>
        <tissue evidence="1">Mixed pool</tissue>
    </source>
</reference>
<dbReference type="Proteomes" id="UP000094527">
    <property type="component" value="Unassembled WGS sequence"/>
</dbReference>
<evidence type="ECO:0000313" key="2">
    <source>
        <dbReference type="Proteomes" id="UP000094527"/>
    </source>
</evidence>
<organism evidence="1 2">
    <name type="scientific">Orchesella cincta</name>
    <name type="common">Springtail</name>
    <name type="synonym">Podura cincta</name>
    <dbReference type="NCBI Taxonomy" id="48709"/>
    <lineage>
        <taxon>Eukaryota</taxon>
        <taxon>Metazoa</taxon>
        <taxon>Ecdysozoa</taxon>
        <taxon>Arthropoda</taxon>
        <taxon>Hexapoda</taxon>
        <taxon>Collembola</taxon>
        <taxon>Entomobryomorpha</taxon>
        <taxon>Entomobryoidea</taxon>
        <taxon>Orchesellidae</taxon>
        <taxon>Orchesellinae</taxon>
        <taxon>Orchesella</taxon>
    </lineage>
</organism>
<dbReference type="EMBL" id="LJIJ01000200">
    <property type="protein sequence ID" value="ODN00554.1"/>
    <property type="molecule type" value="Genomic_DNA"/>
</dbReference>
<protein>
    <submittedName>
        <fullName evidence="1">Uncharacterized protein</fullName>
    </submittedName>
</protein>
<evidence type="ECO:0000313" key="1">
    <source>
        <dbReference type="EMBL" id="ODN00554.1"/>
    </source>
</evidence>
<comment type="caution">
    <text evidence="1">The sequence shown here is derived from an EMBL/GenBank/DDBJ whole genome shotgun (WGS) entry which is preliminary data.</text>
</comment>
<proteinExistence type="predicted"/>
<accession>A0A1D2N5M5</accession>
<dbReference type="AlphaFoldDB" id="A0A1D2N5M5"/>
<name>A0A1D2N5M5_ORCCI</name>
<sequence length="448" mass="52005">MVKDKDKRAGISPSAYMQLLRMKEDSFELAGKYRFRNFKVIMTDLALESNLEFWNRVGSSIDKLEIMETRGTGAMWRQVLFTLTPNVTELSLKNNLYGWDYYLDRSLRWEERLRPRPEEIRSNLTKLEIIMKYNASRFPVNWITLLGRFPNLQSLKIQGTTVPPRRSYWTPNTADGNVACFFESMLIIRENLRQEMPGLPPLRHLDILNLQLKALNTLPATIPTLLQGLALPISSLALDILERLVAYRAPYCDPFEDFPFGTDLPLLTELQLIGPICKNLDFLARTPKLKILLLWNGNNQMKEPPPHSYCDYALPHITQKKVKGKNSSNQKTTTFSVKIWRAWYFLPWKSSLSDSDWVTIAFEKFCEVWKDKLQYLDVDVRTERDLTTFRIGLSSVHWTLGQLTPRMIRDGLFAAKLLENVTIVNSPVGILNHIDKDLKEKFLDKFPQ</sequence>
<keyword evidence="2" id="KW-1185">Reference proteome</keyword>
<gene>
    <name evidence="1" type="ORF">Ocin01_06143</name>
</gene>